<feature type="region of interest" description="Disordered" evidence="1">
    <location>
        <begin position="667"/>
        <end position="691"/>
    </location>
</feature>
<feature type="compositionally biased region" description="Low complexity" evidence="1">
    <location>
        <begin position="344"/>
        <end position="355"/>
    </location>
</feature>
<feature type="compositionally biased region" description="Basic and acidic residues" evidence="1">
    <location>
        <begin position="620"/>
        <end position="631"/>
    </location>
</feature>
<feature type="compositionally biased region" description="Polar residues" evidence="1">
    <location>
        <begin position="97"/>
        <end position="136"/>
    </location>
</feature>
<sequence length="763" mass="84050">MKNITQLVFKAKKGAIAKGVPPEGTAWFDNDDPDEVDALSTLAIKAAGFKRSDFFKPVRVDHLVVDDMPAEGVFDTAFCERYKRAEDGKSWLLPVAQTESTDSGTGENSDSISEGHTNENATDNTDSGDTTRAASNTSTDTGAAIAATAAADSDSATDTAGSANAAANTSTEGVDAETTTTATDELPAWEFNVNGERMADVEKEMQQPVVGMDARHRILSQFILEDKFSHNITPEQLAEVSRLELDVSDNYIQDMLLATRNAPAIHKLNTPDLWKYTDSFKKVFARDKRHPLSRMINFNQAYADAHPIDRGLLVKEWVKGNYVSRIEKSGTTNAGASATPEPQKTSATKANATASGKPAAKTTYKTIDTRIGIALTKGEITFPITAKVVEQGKAIVEADGEEFKRWSTTYRITENIQFYDERTHIEMIRQAPREVVTGSPELRRAYVDNYLSAYGTLDPEQMVYMPKRAPVDHKENMGRVRKAGKNLRDIAAGRFNCNEEETQPTDTLADEAAAPEAVEPDTTKHYQDPQQVETESSVSVVDDGEQALREKFGEQLAAERGDFVPGISDPSDPKWVHNDYSASVSNEGEKTEVATDRTEDTADEADHSEEFSNQTGPETNHSESSTDHNEPETPETGPKSQQPEPVTKVADGVFDVSAFFADTSNWGVKTEVTPPNNDDRSHEGAEEKATDAPAAEELLLHEIVRLQSINNQLLEACIEYQNRAETRQERFLEALFCGITRFAYQWVEGEEDLEFEEKVRGDS</sequence>
<dbReference type="InterPro" id="IPR010584">
    <property type="entry name" value="ExoDNase_VIII"/>
</dbReference>
<accession>A0A631TQ81</accession>
<dbReference type="GO" id="GO:0051908">
    <property type="term" value="F:double-stranded DNA 5'-3' DNA exonuclease activity"/>
    <property type="evidence" value="ECO:0007669"/>
    <property type="project" value="InterPro"/>
</dbReference>
<protein>
    <recommendedName>
        <fullName evidence="4">Exonuclease VIII</fullName>
    </recommendedName>
</protein>
<reference evidence="3" key="2">
    <citation type="submission" date="2018-07" db="EMBL/GenBank/DDBJ databases">
        <authorList>
            <consortium name="GenomeTrakr network: Whole genome sequencing for foodborne pathogen traceback"/>
        </authorList>
    </citation>
    <scope>NUCLEOTIDE SEQUENCE</scope>
    <source>
        <strain evidence="3">CFSAN008798</strain>
    </source>
</reference>
<evidence type="ECO:0000313" key="2">
    <source>
        <dbReference type="EMBL" id="EDG7237348.1"/>
    </source>
</evidence>
<dbReference type="EMBL" id="AAMFDB010000028">
    <property type="protein sequence ID" value="EDG7237348.1"/>
    <property type="molecule type" value="Genomic_DNA"/>
</dbReference>
<name>A0A631TQ81_SALMU</name>
<feature type="compositionally biased region" description="Basic and acidic residues" evidence="1">
    <location>
        <begin position="587"/>
        <end position="610"/>
    </location>
</feature>
<evidence type="ECO:0000313" key="3">
    <source>
        <dbReference type="EMBL" id="QVY41955.1"/>
    </source>
</evidence>
<dbReference type="EMBL" id="CP075048">
    <property type="protein sequence ID" value="QVY41955.1"/>
    <property type="molecule type" value="Genomic_DNA"/>
</dbReference>
<organism evidence="2">
    <name type="scientific">Salmonella muenchen</name>
    <dbReference type="NCBI Taxonomy" id="596"/>
    <lineage>
        <taxon>Bacteria</taxon>
        <taxon>Pseudomonadati</taxon>
        <taxon>Pseudomonadota</taxon>
        <taxon>Gammaproteobacteria</taxon>
        <taxon>Enterobacterales</taxon>
        <taxon>Enterobacteriaceae</taxon>
        <taxon>Salmonella</taxon>
    </lineage>
</organism>
<feature type="compositionally biased region" description="Low complexity" evidence="1">
    <location>
        <begin position="504"/>
        <end position="517"/>
    </location>
</feature>
<feature type="compositionally biased region" description="Low complexity" evidence="1">
    <location>
        <begin position="137"/>
        <end position="185"/>
    </location>
</feature>
<feature type="region of interest" description="Disordered" evidence="1">
    <location>
        <begin position="557"/>
        <end position="645"/>
    </location>
</feature>
<evidence type="ECO:0008006" key="4">
    <source>
        <dbReference type="Google" id="ProtNLM"/>
    </source>
</evidence>
<reference evidence="2" key="1">
    <citation type="submission" date="2018-07" db="EMBL/GenBank/DDBJ databases">
        <authorList>
            <consortium name="PulseNet: The National Subtyping Network for Foodborne Disease Surveillance"/>
            <person name="Tarr C.L."/>
            <person name="Trees E."/>
            <person name="Katz L.S."/>
            <person name="Carleton-Romer H.A."/>
            <person name="Stroika S."/>
            <person name="Kucerova Z."/>
            <person name="Roache K.F."/>
            <person name="Sabol A.L."/>
            <person name="Besser J."/>
            <person name="Gerner-Smidt P."/>
        </authorList>
    </citation>
    <scope>NUCLEOTIDE SEQUENCE</scope>
    <source>
        <strain evidence="2">PNUSAS011578</strain>
    </source>
</reference>
<feature type="compositionally biased region" description="Basic and acidic residues" evidence="1">
    <location>
        <begin position="677"/>
        <end position="690"/>
    </location>
</feature>
<dbReference type="AlphaFoldDB" id="A0A631TQ81"/>
<gene>
    <name evidence="3" type="ORF">B6J96_11100</name>
    <name evidence="2" type="ORF">B8Y53_17710</name>
</gene>
<feature type="region of interest" description="Disordered" evidence="1">
    <location>
        <begin position="499"/>
        <end position="542"/>
    </location>
</feature>
<proteinExistence type="predicted"/>
<feature type="compositionally biased region" description="Polar residues" evidence="1">
    <location>
        <begin position="330"/>
        <end position="343"/>
    </location>
</feature>
<dbReference type="Pfam" id="PF06630">
    <property type="entry name" value="Exonuc_VIII"/>
    <property type="match status" value="1"/>
</dbReference>
<feature type="region of interest" description="Disordered" evidence="1">
    <location>
        <begin position="93"/>
        <end position="187"/>
    </location>
</feature>
<evidence type="ECO:0000256" key="1">
    <source>
        <dbReference type="SAM" id="MobiDB-lite"/>
    </source>
</evidence>
<reference evidence="3" key="3">
    <citation type="submission" date="2021-05" db="EMBL/GenBank/DDBJ databases">
        <title>Whole genome PacBio Sequel sequence of Salmonella enterica subsp. enterica.</title>
        <authorList>
            <person name="Hoffmann M."/>
            <person name="Balkey M."/>
            <person name="Luo Y."/>
        </authorList>
    </citation>
    <scope>NUCLEOTIDE SEQUENCE</scope>
    <source>
        <strain evidence="3">CFSAN008798</strain>
    </source>
</reference>
<feature type="region of interest" description="Disordered" evidence="1">
    <location>
        <begin position="330"/>
        <end position="361"/>
    </location>
</feature>